<protein>
    <submittedName>
        <fullName evidence="4">DUF4743 domain-containing protein</fullName>
    </submittedName>
</protein>
<reference evidence="4 5" key="1">
    <citation type="submission" date="2020-07" db="EMBL/GenBank/DDBJ databases">
        <title>Complete genome sequence of Chitinibacter sp. 2T18.</title>
        <authorList>
            <person name="Bae J.-W."/>
            <person name="Choi J.-W."/>
        </authorList>
    </citation>
    <scope>NUCLEOTIDE SEQUENCE [LARGE SCALE GENOMIC DNA]</scope>
    <source>
        <strain evidence="4 5">2T18</strain>
    </source>
</reference>
<dbReference type="AlphaFoldDB" id="A0A7H9BFS4"/>
<accession>A0A7H9BFS4</accession>
<dbReference type="Gene3D" id="3.30.750.160">
    <property type="match status" value="1"/>
</dbReference>
<dbReference type="Gene3D" id="3.90.79.10">
    <property type="entry name" value="Nucleoside Triphosphate Pyrophosphohydrolase"/>
    <property type="match status" value="1"/>
</dbReference>
<name>A0A7H9BFS4_9NEIS</name>
<dbReference type="EMBL" id="CP058627">
    <property type="protein sequence ID" value="QLG87563.1"/>
    <property type="molecule type" value="Genomic_DNA"/>
</dbReference>
<proteinExistence type="predicted"/>
<keyword evidence="2" id="KW-0378">Hydrolase</keyword>
<evidence type="ECO:0000259" key="3">
    <source>
        <dbReference type="PROSITE" id="PS51462"/>
    </source>
</evidence>
<gene>
    <name evidence="4" type="ORF">HQ393_04440</name>
</gene>
<dbReference type="InterPro" id="IPR015797">
    <property type="entry name" value="NUDIX_hydrolase-like_dom_sf"/>
</dbReference>
<dbReference type="PROSITE" id="PS00893">
    <property type="entry name" value="NUDIX_BOX"/>
    <property type="match status" value="1"/>
</dbReference>
<dbReference type="Pfam" id="PF15916">
    <property type="entry name" value="DUF4743"/>
    <property type="match status" value="1"/>
</dbReference>
<dbReference type="InterPro" id="IPR000086">
    <property type="entry name" value="NUDIX_hydrolase_dom"/>
</dbReference>
<dbReference type="InterPro" id="IPR031804">
    <property type="entry name" value="DUF4743"/>
</dbReference>
<dbReference type="CDD" id="cd03676">
    <property type="entry name" value="NUDIX_Tnr3_like"/>
    <property type="match status" value="1"/>
</dbReference>
<dbReference type="RefSeq" id="WP_179357645.1">
    <property type="nucleotide sequence ID" value="NZ_CP058627.1"/>
</dbReference>
<evidence type="ECO:0000313" key="5">
    <source>
        <dbReference type="Proteomes" id="UP000509597"/>
    </source>
</evidence>
<organism evidence="4 5">
    <name type="scientific">Chitinibacter bivalviorum</name>
    <dbReference type="NCBI Taxonomy" id="2739434"/>
    <lineage>
        <taxon>Bacteria</taxon>
        <taxon>Pseudomonadati</taxon>
        <taxon>Pseudomonadota</taxon>
        <taxon>Betaproteobacteria</taxon>
        <taxon>Neisseriales</taxon>
        <taxon>Chitinibacteraceae</taxon>
        <taxon>Chitinibacter</taxon>
    </lineage>
</organism>
<comment type="cofactor">
    <cofactor evidence="1">
        <name>Mg(2+)</name>
        <dbReference type="ChEBI" id="CHEBI:18420"/>
    </cofactor>
</comment>
<dbReference type="KEGG" id="chiz:HQ393_04440"/>
<dbReference type="Proteomes" id="UP000509597">
    <property type="component" value="Chromosome"/>
</dbReference>
<dbReference type="InterPro" id="IPR020084">
    <property type="entry name" value="NUDIX_hydrolase_CS"/>
</dbReference>
<feature type="domain" description="Nudix hydrolase" evidence="3">
    <location>
        <begin position="115"/>
        <end position="255"/>
    </location>
</feature>
<keyword evidence="5" id="KW-1185">Reference proteome</keyword>
<dbReference type="GO" id="GO:0016787">
    <property type="term" value="F:hydrolase activity"/>
    <property type="evidence" value="ECO:0007669"/>
    <property type="project" value="UniProtKB-KW"/>
</dbReference>
<evidence type="ECO:0000256" key="2">
    <source>
        <dbReference type="ARBA" id="ARBA00022801"/>
    </source>
</evidence>
<dbReference type="Pfam" id="PF00293">
    <property type="entry name" value="NUDIX"/>
    <property type="match status" value="1"/>
</dbReference>
<dbReference type="PROSITE" id="PS51462">
    <property type="entry name" value="NUDIX"/>
    <property type="match status" value="1"/>
</dbReference>
<sequence length="262" mass="29087">MNAITSYLDSQPLFSTDGLLRFSINDIPLGWIEPKVAQLLQSFSAHFQSSAQQIELRIAASEIQAQMDAAAMYLRTQGFIKAWRNERYAVHPFHANGELNTEITLFTLERGAFRRFGLCSKAVHINGICTDGSLWLGKRASTKGIDPNRLDNLAAGGIPYQESEFDCVVRELAEEAGIHAELAKQAVFCGELRTQRNEIDGTHDEVLYCYDLLLPDTVVPFNTDGEVAGFQRTSIQAVITLLPSMTWDAGLVTAKLLQKQGY</sequence>
<evidence type="ECO:0000256" key="1">
    <source>
        <dbReference type="ARBA" id="ARBA00001946"/>
    </source>
</evidence>
<dbReference type="SUPFAM" id="SSF55811">
    <property type="entry name" value="Nudix"/>
    <property type="match status" value="1"/>
</dbReference>
<evidence type="ECO:0000313" key="4">
    <source>
        <dbReference type="EMBL" id="QLG87563.1"/>
    </source>
</evidence>